<accession>A0A0U1L3H0</accession>
<dbReference type="GO" id="GO:0008794">
    <property type="term" value="F:arsenate reductase (glutaredoxin) activity"/>
    <property type="evidence" value="ECO:0007669"/>
    <property type="project" value="UniProtKB-EC"/>
</dbReference>
<evidence type="ECO:0000313" key="2">
    <source>
        <dbReference type="EMBL" id="CQR74210.1"/>
    </source>
</evidence>
<keyword evidence="3" id="KW-1185">Reference proteome</keyword>
<dbReference type="EC" id="1.20.4.1" evidence="2"/>
<dbReference type="Proteomes" id="UP000049855">
    <property type="component" value="Unassembled WGS sequence"/>
</dbReference>
<organism evidence="2 3">
    <name type="scientific">Sporomusa ovata</name>
    <dbReference type="NCBI Taxonomy" id="2378"/>
    <lineage>
        <taxon>Bacteria</taxon>
        <taxon>Bacillati</taxon>
        <taxon>Bacillota</taxon>
        <taxon>Negativicutes</taxon>
        <taxon>Selenomonadales</taxon>
        <taxon>Sporomusaceae</taxon>
        <taxon>Sporomusa</taxon>
    </lineage>
</organism>
<reference evidence="3" key="1">
    <citation type="submission" date="2015-03" db="EMBL/GenBank/DDBJ databases">
        <authorList>
            <person name="Nijsse Bart"/>
        </authorList>
    </citation>
    <scope>NUCLEOTIDE SEQUENCE [LARGE SCALE GENOMIC DNA]</scope>
</reference>
<name>A0A0U1L3H0_9FIRM</name>
<comment type="similarity">
    <text evidence="1">Belongs to the ArsC family.</text>
</comment>
<evidence type="ECO:0000313" key="3">
    <source>
        <dbReference type="Proteomes" id="UP000049855"/>
    </source>
</evidence>
<protein>
    <submittedName>
        <fullName evidence="2">Arsenate reductase</fullName>
        <ecNumber evidence="2">1.20.4.1</ecNumber>
    </submittedName>
</protein>
<dbReference type="PROSITE" id="PS51353">
    <property type="entry name" value="ARSC"/>
    <property type="match status" value="1"/>
</dbReference>
<evidence type="ECO:0000256" key="1">
    <source>
        <dbReference type="PROSITE-ProRule" id="PRU01282"/>
    </source>
</evidence>
<dbReference type="EMBL" id="CTRP01000014">
    <property type="protein sequence ID" value="CQR74210.1"/>
    <property type="molecule type" value="Genomic_DNA"/>
</dbReference>
<sequence length="130" mass="14909">MNWWTSSLTDGNKGASWKAMNIQIFGTKKCQDTKKAERYFKERKIPFQFIDLTIRGLSKGELDRVRAAVGGLENLIDKNGKEYAKRNLKYLVHNVEEVLLEHPLLLRTPIVRNGAKATVGYCPEVWGSWL</sequence>
<gene>
    <name evidence="2" type="ORF">SpAn4DRAFT_0672</name>
</gene>
<keyword evidence="2" id="KW-0560">Oxidoreductase</keyword>
<dbReference type="Gene3D" id="3.40.30.10">
    <property type="entry name" value="Glutaredoxin"/>
    <property type="match status" value="1"/>
</dbReference>
<dbReference type="Pfam" id="PF03960">
    <property type="entry name" value="ArsC"/>
    <property type="match status" value="1"/>
</dbReference>
<dbReference type="CDD" id="cd02977">
    <property type="entry name" value="ArsC_family"/>
    <property type="match status" value="1"/>
</dbReference>
<dbReference type="PANTHER" id="PTHR30041:SF8">
    <property type="entry name" value="PROTEIN YFFB"/>
    <property type="match status" value="1"/>
</dbReference>
<dbReference type="SUPFAM" id="SSF52833">
    <property type="entry name" value="Thioredoxin-like"/>
    <property type="match status" value="1"/>
</dbReference>
<dbReference type="PANTHER" id="PTHR30041">
    <property type="entry name" value="ARSENATE REDUCTASE"/>
    <property type="match status" value="1"/>
</dbReference>
<proteinExistence type="inferred from homology"/>
<dbReference type="AlphaFoldDB" id="A0A0U1L3H0"/>
<dbReference type="InterPro" id="IPR006660">
    <property type="entry name" value="Arsenate_reductase-like"/>
</dbReference>
<dbReference type="InterPro" id="IPR036249">
    <property type="entry name" value="Thioredoxin-like_sf"/>
</dbReference>